<dbReference type="InterPro" id="IPR020568">
    <property type="entry name" value="Ribosomal_Su5_D2-typ_SF"/>
</dbReference>
<dbReference type="Proteomes" id="UP000184204">
    <property type="component" value="Unassembled WGS sequence"/>
</dbReference>
<reference evidence="17" key="4">
    <citation type="submission" date="2016-11" db="EMBL/GenBank/DDBJ databases">
        <authorList>
            <person name="Jaros S."/>
            <person name="Januszkiewicz K."/>
            <person name="Wedrychowicz H."/>
        </authorList>
    </citation>
    <scope>NUCLEOTIDE SEQUENCE [LARGE SCALE GENOMIC DNA]</scope>
    <source>
        <strain evidence="17">DSM 1682</strain>
    </source>
</reference>
<reference evidence="16" key="2">
    <citation type="submission" date="2016-01" db="EMBL/GenBank/DDBJ databases">
        <authorList>
            <person name="Poehlein A."/>
            <person name="Schlien K."/>
            <person name="Gottschalk G."/>
            <person name="Buckel W."/>
            <person name="Daniel R."/>
        </authorList>
    </citation>
    <scope>NUCLEOTIDE SEQUENCE [LARGE SCALE GENOMIC DNA]</scope>
    <source>
        <strain evidence="16">X2</strain>
    </source>
</reference>
<keyword evidence="5" id="KW-0378">Hydrolase</keyword>
<dbReference type="GO" id="GO:0003684">
    <property type="term" value="F:damaged DNA binding"/>
    <property type="evidence" value="ECO:0007669"/>
    <property type="project" value="InterPro"/>
</dbReference>
<dbReference type="InterPro" id="IPR004504">
    <property type="entry name" value="DNA_repair_RadA"/>
</dbReference>
<keyword evidence="1 12" id="KW-0479">Metal-binding</keyword>
<comment type="function">
    <text evidence="12">DNA-dependent ATPase involved in processing of recombination intermediates, plays a role in repairing DNA breaks. Stimulates the branch migration of RecA-mediated strand transfer reactions, allowing the 3' invading strand to extend heteroduplex DNA faster. Binds ssDNA in the presence of ADP but not other nucleotides, has ATPase activity that is stimulated by ssDNA and various branched DNA structures, but inhibited by SSB. Does not have RecA's homology-searching function.</text>
</comment>
<evidence type="ECO:0000256" key="4">
    <source>
        <dbReference type="ARBA" id="ARBA00022771"/>
    </source>
</evidence>
<dbReference type="Gene3D" id="3.40.50.300">
    <property type="entry name" value="P-loop containing nucleotide triphosphate hydrolases"/>
    <property type="match status" value="1"/>
</dbReference>
<dbReference type="PANTHER" id="PTHR32472">
    <property type="entry name" value="DNA REPAIR PROTEIN RADA"/>
    <property type="match status" value="1"/>
</dbReference>
<evidence type="ECO:0000256" key="5">
    <source>
        <dbReference type="ARBA" id="ARBA00022801"/>
    </source>
</evidence>
<keyword evidence="8" id="KW-0346">Stress response</keyword>
<evidence type="ECO:0000256" key="6">
    <source>
        <dbReference type="ARBA" id="ARBA00022833"/>
    </source>
</evidence>
<dbReference type="EMBL" id="CP014223">
    <property type="protein sequence ID" value="AMJ40949.1"/>
    <property type="molecule type" value="Genomic_DNA"/>
</dbReference>
<dbReference type="InterPro" id="IPR003593">
    <property type="entry name" value="AAA+_ATPase"/>
</dbReference>
<keyword evidence="7 12" id="KW-0067">ATP-binding</keyword>
<dbReference type="PANTHER" id="PTHR32472:SF10">
    <property type="entry name" value="DNA REPAIR PROTEIN RADA-LIKE PROTEIN"/>
    <property type="match status" value="1"/>
</dbReference>
<dbReference type="RefSeq" id="WP_066049373.1">
    <property type="nucleotide sequence ID" value="NZ_CP014223.1"/>
</dbReference>
<dbReference type="InterPro" id="IPR027417">
    <property type="entry name" value="P-loop_NTPase"/>
</dbReference>
<dbReference type="GO" id="GO:0008270">
    <property type="term" value="F:zinc ion binding"/>
    <property type="evidence" value="ECO:0007669"/>
    <property type="project" value="UniProtKB-KW"/>
</dbReference>
<dbReference type="InterPro" id="IPR020588">
    <property type="entry name" value="RecA_ATP-bd"/>
</dbReference>
<keyword evidence="9 12" id="KW-0238">DNA-binding</keyword>
<protein>
    <recommendedName>
        <fullName evidence="11 12">DNA repair protein RadA</fullName>
    </recommendedName>
</protein>
<evidence type="ECO:0000313" key="17">
    <source>
        <dbReference type="Proteomes" id="UP000184204"/>
    </source>
</evidence>
<dbReference type="InterPro" id="IPR041166">
    <property type="entry name" value="Rubredoxin_2"/>
</dbReference>
<evidence type="ECO:0000256" key="8">
    <source>
        <dbReference type="ARBA" id="ARBA00023016"/>
    </source>
</evidence>
<keyword evidence="16" id="KW-1185">Reference proteome</keyword>
<dbReference type="OrthoDB" id="9803906at2"/>
<organism evidence="15 17">
    <name type="scientific">Anaerotignum propionicum DSM 1682</name>
    <dbReference type="NCBI Taxonomy" id="991789"/>
    <lineage>
        <taxon>Bacteria</taxon>
        <taxon>Bacillati</taxon>
        <taxon>Bacillota</taxon>
        <taxon>Clostridia</taxon>
        <taxon>Lachnospirales</taxon>
        <taxon>Anaerotignaceae</taxon>
        <taxon>Anaerotignum</taxon>
    </lineage>
</organism>
<evidence type="ECO:0000256" key="12">
    <source>
        <dbReference type="RuleBase" id="RU003555"/>
    </source>
</evidence>
<reference evidence="14 16" key="1">
    <citation type="journal article" date="2016" name="Genome Announc.">
        <title>Complete Genome Sequence of the Amino Acid-Fermenting Clostridium propionicum X2 (DSM 1682).</title>
        <authorList>
            <person name="Poehlein A."/>
            <person name="Schlien K."/>
            <person name="Chowdhury N.P."/>
            <person name="Gottschalk G."/>
            <person name="Buckel W."/>
            <person name="Daniel R."/>
        </authorList>
    </citation>
    <scope>NUCLEOTIDE SEQUENCE [LARGE SCALE GENOMIC DNA]</scope>
    <source>
        <strain evidence="14 16">X2</strain>
    </source>
</reference>
<dbReference type="Pfam" id="PF18073">
    <property type="entry name" value="Zn_ribbon_LapB"/>
    <property type="match status" value="1"/>
</dbReference>
<evidence type="ECO:0000256" key="9">
    <source>
        <dbReference type="ARBA" id="ARBA00023125"/>
    </source>
</evidence>
<keyword evidence="2 12" id="KW-0547">Nucleotide-binding</keyword>
<evidence type="ECO:0000259" key="13">
    <source>
        <dbReference type="PROSITE" id="PS50162"/>
    </source>
</evidence>
<name>A0A0X1U7N2_ANAPI</name>
<proteinExistence type="inferred from homology"/>
<evidence type="ECO:0000256" key="7">
    <source>
        <dbReference type="ARBA" id="ARBA00022840"/>
    </source>
</evidence>
<sequence>MKTKTVFVCSECGYKSPKWAGRCTSCGAWNTFEEREETKSQKGQAFARTVAKSSSNQVVSRLSEVEIIGDERLLTGITEFDRVMGGGIVRDSVSIITSPPGGGKSTLSLMVASQLAKSGKRVLYASGEESDSQIKSRADRILEKVEDNIWILADTSMDRVLEAISEVDADFIILDSIQTFALSEFYPSRAGNPTQTMECASALVQSAKNKVRPRAVFMIGQMNKNDEIAGLRALEHLVDTVLVLEGEGAEELRSLIATKNRFGSTGEMGFFAMTEKGLTSIDNPSEYFVTKRKKEDAVSGSAITVLREGSRAVVAEIESLVSNSFTAYPLRISENMKKDTLNTLLSVLEQRGGLKLYDKNVVVKTTGGLFLKEQAANLAVLMSIVSGVKDIPLPSDWAFIADVGLTGELKKIPAMEGRIRELDRMGFTKVFLASEGARKVKLDNLEVVECKNLTHLLGKIFPKGKK</sequence>
<dbReference type="InterPro" id="IPR014721">
    <property type="entry name" value="Ribsml_uS5_D2-typ_fold_subgr"/>
</dbReference>
<dbReference type="Proteomes" id="UP000068026">
    <property type="component" value="Chromosome"/>
</dbReference>
<evidence type="ECO:0000256" key="3">
    <source>
        <dbReference type="ARBA" id="ARBA00022763"/>
    </source>
</evidence>
<dbReference type="SUPFAM" id="SSF54211">
    <property type="entry name" value="Ribosomal protein S5 domain 2-like"/>
    <property type="match status" value="1"/>
</dbReference>
<evidence type="ECO:0000256" key="1">
    <source>
        <dbReference type="ARBA" id="ARBA00022723"/>
    </source>
</evidence>
<keyword evidence="4 12" id="KW-0863">Zinc-finger</keyword>
<dbReference type="InterPro" id="IPR014774">
    <property type="entry name" value="KaiC-like_dom"/>
</dbReference>
<dbReference type="AlphaFoldDB" id="A0A0X1U7N2"/>
<evidence type="ECO:0000313" key="15">
    <source>
        <dbReference type="EMBL" id="SHE59559.1"/>
    </source>
</evidence>
<accession>A0A0X1U7N2</accession>
<dbReference type="Pfam" id="PF06745">
    <property type="entry name" value="ATPase"/>
    <property type="match status" value="1"/>
</dbReference>
<dbReference type="PROSITE" id="PS50162">
    <property type="entry name" value="RECA_2"/>
    <property type="match status" value="1"/>
</dbReference>
<dbReference type="GO" id="GO:0140664">
    <property type="term" value="F:ATP-dependent DNA damage sensor activity"/>
    <property type="evidence" value="ECO:0007669"/>
    <property type="project" value="InterPro"/>
</dbReference>
<dbReference type="GO" id="GO:0016787">
    <property type="term" value="F:hydrolase activity"/>
    <property type="evidence" value="ECO:0007669"/>
    <property type="project" value="UniProtKB-KW"/>
</dbReference>
<keyword evidence="3 12" id="KW-0227">DNA damage</keyword>
<dbReference type="GO" id="GO:0005524">
    <property type="term" value="F:ATP binding"/>
    <property type="evidence" value="ECO:0007669"/>
    <property type="project" value="UniProtKB-UniRule"/>
</dbReference>
<gene>
    <name evidence="14" type="ORF">CPRO_13560</name>
    <name evidence="15" type="ORF">SAMN02745151_01168</name>
</gene>
<evidence type="ECO:0000256" key="10">
    <source>
        <dbReference type="ARBA" id="ARBA00023204"/>
    </source>
</evidence>
<dbReference type="PRINTS" id="PR01874">
    <property type="entry name" value="DNAREPAIRADA"/>
</dbReference>
<feature type="domain" description="RecA family profile 1" evidence="13">
    <location>
        <begin position="69"/>
        <end position="222"/>
    </location>
</feature>
<dbReference type="NCBIfam" id="TIGR00416">
    <property type="entry name" value="sms"/>
    <property type="match status" value="1"/>
</dbReference>
<dbReference type="Gene3D" id="3.30.230.10">
    <property type="match status" value="1"/>
</dbReference>
<comment type="similarity">
    <text evidence="12">Belongs to the RecA family. RadA subfamily.</text>
</comment>
<evidence type="ECO:0000256" key="2">
    <source>
        <dbReference type="ARBA" id="ARBA00022741"/>
    </source>
</evidence>
<evidence type="ECO:0000313" key="16">
    <source>
        <dbReference type="Proteomes" id="UP000068026"/>
    </source>
</evidence>
<dbReference type="SMART" id="SM00382">
    <property type="entry name" value="AAA"/>
    <property type="match status" value="1"/>
</dbReference>
<keyword evidence="10 12" id="KW-0234">DNA repair</keyword>
<dbReference type="GO" id="GO:0000725">
    <property type="term" value="P:recombinational repair"/>
    <property type="evidence" value="ECO:0007669"/>
    <property type="project" value="TreeGrafter"/>
</dbReference>
<reference evidence="15" key="3">
    <citation type="submission" date="2016-11" db="EMBL/GenBank/DDBJ databases">
        <authorList>
            <person name="Varghese N."/>
            <person name="Submissions S."/>
        </authorList>
    </citation>
    <scope>NUCLEOTIDE SEQUENCE</scope>
    <source>
        <strain evidence="15">DSM 1682</strain>
    </source>
</reference>
<dbReference type="SUPFAM" id="SSF52540">
    <property type="entry name" value="P-loop containing nucleoside triphosphate hydrolases"/>
    <property type="match status" value="1"/>
</dbReference>
<evidence type="ECO:0000313" key="14">
    <source>
        <dbReference type="EMBL" id="AMJ40949.1"/>
    </source>
</evidence>
<keyword evidence="6 12" id="KW-0862">Zinc</keyword>
<dbReference type="EMBL" id="FQUA01000004">
    <property type="protein sequence ID" value="SHE59559.1"/>
    <property type="molecule type" value="Genomic_DNA"/>
</dbReference>
<dbReference type="KEGG" id="cpro:CPRO_13560"/>
<evidence type="ECO:0000256" key="11">
    <source>
        <dbReference type="NCBIfam" id="TIGR00416"/>
    </source>
</evidence>